<dbReference type="SUPFAM" id="SSF160904">
    <property type="entry name" value="Jann2411-like"/>
    <property type="match status" value="1"/>
</dbReference>
<organism evidence="2 3">
    <name type="scientific">Thermomonospora umbrina</name>
    <dbReference type="NCBI Taxonomy" id="111806"/>
    <lineage>
        <taxon>Bacteria</taxon>
        <taxon>Bacillati</taxon>
        <taxon>Actinomycetota</taxon>
        <taxon>Actinomycetes</taxon>
        <taxon>Streptosporangiales</taxon>
        <taxon>Thermomonosporaceae</taxon>
        <taxon>Thermomonospora</taxon>
    </lineage>
</organism>
<proteinExistence type="predicted"/>
<dbReference type="RefSeq" id="WP_116020659.1">
    <property type="nucleotide sequence ID" value="NZ_QTTT01000001.1"/>
</dbReference>
<accession>A0A3D9SFP1</accession>
<dbReference type="PANTHER" id="PTHR35525:SF3">
    <property type="entry name" value="BLL6575 PROTEIN"/>
    <property type="match status" value="1"/>
</dbReference>
<evidence type="ECO:0000313" key="2">
    <source>
        <dbReference type="EMBL" id="REE94758.1"/>
    </source>
</evidence>
<dbReference type="Pfam" id="PF11706">
    <property type="entry name" value="zf-CGNR"/>
    <property type="match status" value="1"/>
</dbReference>
<dbReference type="OrthoDB" id="3211108at2"/>
<gene>
    <name evidence="2" type="ORF">DFJ69_0116</name>
</gene>
<evidence type="ECO:0000259" key="1">
    <source>
        <dbReference type="Pfam" id="PF11706"/>
    </source>
</evidence>
<reference evidence="2 3" key="1">
    <citation type="submission" date="2018-08" db="EMBL/GenBank/DDBJ databases">
        <title>Sequencing the genomes of 1000 actinobacteria strains.</title>
        <authorList>
            <person name="Klenk H.-P."/>
        </authorList>
    </citation>
    <scope>NUCLEOTIDE SEQUENCE [LARGE SCALE GENOMIC DNA]</scope>
    <source>
        <strain evidence="2 3">DSM 43927</strain>
    </source>
</reference>
<sequence>MDVPDFPILGSEPVAVELANTLYGSGARQVDFLRSPEWIDLWFSLVGAEHGLMVTAGLGRDAPRVRELRDCVRHLLSAAAGARAPDPRMVDLLNEYATVVPTHPRLEWATDGTRLRRNVDLATGDAAVLGRIAADCIAVLTAPPARSPRRCTGPGCSMLYVKNHSRRRWCHPSCGHRDRQARYHRRRHASGTP</sequence>
<dbReference type="Proteomes" id="UP000256661">
    <property type="component" value="Unassembled WGS sequence"/>
</dbReference>
<dbReference type="AlphaFoldDB" id="A0A3D9SFP1"/>
<dbReference type="PANTHER" id="PTHR35525">
    <property type="entry name" value="BLL6575 PROTEIN"/>
    <property type="match status" value="1"/>
</dbReference>
<dbReference type="InterPro" id="IPR021005">
    <property type="entry name" value="Znf_CGNR"/>
</dbReference>
<dbReference type="Pfam" id="PF07336">
    <property type="entry name" value="ABATE"/>
    <property type="match status" value="1"/>
</dbReference>
<dbReference type="InterPro" id="IPR023286">
    <property type="entry name" value="ABATE_dom_sf"/>
</dbReference>
<dbReference type="InterPro" id="IPR010852">
    <property type="entry name" value="ABATE"/>
</dbReference>
<dbReference type="Gene3D" id="1.10.3300.10">
    <property type="entry name" value="Jann2411-like domain"/>
    <property type="match status" value="1"/>
</dbReference>
<keyword evidence="3" id="KW-1185">Reference proteome</keyword>
<name>A0A3D9SFP1_9ACTN</name>
<protein>
    <submittedName>
        <fullName evidence="2">Putative RNA-binding Zn ribbon-like protein</fullName>
    </submittedName>
</protein>
<feature type="domain" description="Zinc finger CGNR" evidence="1">
    <location>
        <begin position="149"/>
        <end position="187"/>
    </location>
</feature>
<dbReference type="EMBL" id="QTTT01000001">
    <property type="protein sequence ID" value="REE94758.1"/>
    <property type="molecule type" value="Genomic_DNA"/>
</dbReference>
<comment type="caution">
    <text evidence="2">The sequence shown here is derived from an EMBL/GenBank/DDBJ whole genome shotgun (WGS) entry which is preliminary data.</text>
</comment>
<evidence type="ECO:0000313" key="3">
    <source>
        <dbReference type="Proteomes" id="UP000256661"/>
    </source>
</evidence>